<feature type="region of interest" description="Disordered" evidence="1">
    <location>
        <begin position="52"/>
        <end position="115"/>
    </location>
</feature>
<feature type="compositionally biased region" description="Polar residues" evidence="1">
    <location>
        <begin position="52"/>
        <end position="63"/>
    </location>
</feature>
<comment type="caution">
    <text evidence="3">The sequence shown here is derived from an EMBL/GenBank/DDBJ whole genome shotgun (WGS) entry which is preliminary data.</text>
</comment>
<evidence type="ECO:0000313" key="4">
    <source>
        <dbReference type="Proteomes" id="UP001497623"/>
    </source>
</evidence>
<dbReference type="EMBL" id="CAXKWB010091333">
    <property type="protein sequence ID" value="CAL4216004.1"/>
    <property type="molecule type" value="Genomic_DNA"/>
</dbReference>
<dbReference type="PANTHER" id="PTHR13467">
    <property type="entry name" value="CUE DOMAIN CONTAINING PROTEIN 1"/>
    <property type="match status" value="1"/>
</dbReference>
<keyword evidence="4" id="KW-1185">Reference proteome</keyword>
<dbReference type="InterPro" id="IPR009060">
    <property type="entry name" value="UBA-like_sf"/>
</dbReference>
<protein>
    <recommendedName>
        <fullName evidence="2">CUE domain-containing protein</fullName>
    </recommendedName>
</protein>
<feature type="non-terminal residue" evidence="3">
    <location>
        <position position="115"/>
    </location>
</feature>
<dbReference type="Gene3D" id="1.10.8.10">
    <property type="entry name" value="DNA helicase RuvA subunit, C-terminal domain"/>
    <property type="match status" value="1"/>
</dbReference>
<organism evidence="3 4">
    <name type="scientific">Meganyctiphanes norvegica</name>
    <name type="common">Northern krill</name>
    <name type="synonym">Thysanopoda norvegica</name>
    <dbReference type="NCBI Taxonomy" id="48144"/>
    <lineage>
        <taxon>Eukaryota</taxon>
        <taxon>Metazoa</taxon>
        <taxon>Ecdysozoa</taxon>
        <taxon>Arthropoda</taxon>
        <taxon>Crustacea</taxon>
        <taxon>Multicrustacea</taxon>
        <taxon>Malacostraca</taxon>
        <taxon>Eumalacostraca</taxon>
        <taxon>Eucarida</taxon>
        <taxon>Euphausiacea</taxon>
        <taxon>Euphausiidae</taxon>
        <taxon>Meganyctiphanes</taxon>
    </lineage>
</organism>
<dbReference type="InterPro" id="IPR040195">
    <property type="entry name" value="CUE_CUED1"/>
</dbReference>
<dbReference type="AlphaFoldDB" id="A0AAV2SNW9"/>
<accession>A0AAV2SNW9</accession>
<dbReference type="SUPFAM" id="SSF46934">
    <property type="entry name" value="UBA-like"/>
    <property type="match status" value="1"/>
</dbReference>
<evidence type="ECO:0000256" key="1">
    <source>
        <dbReference type="SAM" id="MobiDB-lite"/>
    </source>
</evidence>
<dbReference type="PROSITE" id="PS51140">
    <property type="entry name" value="CUE"/>
    <property type="match status" value="1"/>
</dbReference>
<dbReference type="CDD" id="cd14366">
    <property type="entry name" value="CUE_CUED1"/>
    <property type="match status" value="1"/>
</dbReference>
<dbReference type="GO" id="GO:0043130">
    <property type="term" value="F:ubiquitin binding"/>
    <property type="evidence" value="ECO:0007669"/>
    <property type="project" value="InterPro"/>
</dbReference>
<gene>
    <name evidence="3" type="ORF">MNOR_LOCUS38731</name>
</gene>
<dbReference type="Proteomes" id="UP001497623">
    <property type="component" value="Unassembled WGS sequence"/>
</dbReference>
<sequence length="115" mass="12068">MAAVEGQATQLDFHQAMEDFKTMFPHVDADVIEAVLRANHGAVHETIDQLLSMTTDTNSQTLRTEGGIGSHIPQHLDPSGGGGGGTSNELPPSYALSATPPPSYQQAVPSPHPSP</sequence>
<dbReference type="InterPro" id="IPR003892">
    <property type="entry name" value="CUE"/>
</dbReference>
<evidence type="ECO:0000259" key="2">
    <source>
        <dbReference type="PROSITE" id="PS51140"/>
    </source>
</evidence>
<dbReference type="InterPro" id="IPR040192">
    <property type="entry name" value="CUEDC1"/>
</dbReference>
<name>A0AAV2SNW9_MEGNR</name>
<dbReference type="Pfam" id="PF02845">
    <property type="entry name" value="CUE"/>
    <property type="match status" value="1"/>
</dbReference>
<proteinExistence type="predicted"/>
<reference evidence="3 4" key="1">
    <citation type="submission" date="2024-05" db="EMBL/GenBank/DDBJ databases">
        <authorList>
            <person name="Wallberg A."/>
        </authorList>
    </citation>
    <scope>NUCLEOTIDE SEQUENCE [LARGE SCALE GENOMIC DNA]</scope>
</reference>
<evidence type="ECO:0000313" key="3">
    <source>
        <dbReference type="EMBL" id="CAL4216004.1"/>
    </source>
</evidence>
<dbReference type="SMART" id="SM00546">
    <property type="entry name" value="CUE"/>
    <property type="match status" value="1"/>
</dbReference>
<dbReference type="PANTHER" id="PTHR13467:SF3">
    <property type="entry name" value="CUE DOMAIN-CONTAINING PROTEIN 1"/>
    <property type="match status" value="1"/>
</dbReference>
<feature type="domain" description="CUE" evidence="2">
    <location>
        <begin position="12"/>
        <end position="55"/>
    </location>
</feature>